<keyword evidence="3" id="KW-0812">Transmembrane</keyword>
<evidence type="ECO:0000256" key="2">
    <source>
        <dbReference type="ARBA" id="ARBA00022448"/>
    </source>
</evidence>
<dbReference type="HOGENOM" id="CLU_024508_1_1_2"/>
<accession>A0A0E3KYY1</accession>
<keyword evidence="3" id="KW-1133">Transmembrane helix</keyword>
<dbReference type="STRING" id="523844.MSTHT_1508"/>
<dbReference type="InterPro" id="IPR045018">
    <property type="entry name" value="Azg-like"/>
</dbReference>
<dbReference type="PATRIC" id="fig|523844.20.peg.1883"/>
<evidence type="ECO:0000313" key="5">
    <source>
        <dbReference type="Proteomes" id="UP000066529"/>
    </source>
</evidence>
<dbReference type="OrthoDB" id="27788at2157"/>
<feature type="transmembrane region" description="Helical" evidence="3">
    <location>
        <begin position="92"/>
        <end position="110"/>
    </location>
</feature>
<dbReference type="PANTHER" id="PTHR43337">
    <property type="entry name" value="XANTHINE/URACIL PERMEASE C887.17-RELATED"/>
    <property type="match status" value="1"/>
</dbReference>
<dbReference type="RefSeq" id="WP_197071746.1">
    <property type="nucleotide sequence ID" value="NZ_CP009501.1"/>
</dbReference>
<proteinExistence type="predicted"/>
<feature type="transmembrane region" description="Helical" evidence="3">
    <location>
        <begin position="53"/>
        <end position="72"/>
    </location>
</feature>
<dbReference type="GO" id="GO:0005345">
    <property type="term" value="F:purine nucleobase transmembrane transporter activity"/>
    <property type="evidence" value="ECO:0007669"/>
    <property type="project" value="TreeGrafter"/>
</dbReference>
<sequence length="122" mass="13481">MGLNAFFAFTVVLSMNVSWQAALTAVLIEGIIFILLTLTRFREAVVNEIPKNLKISISAGIGFFIAFIGLTGSKIIIQDPTTFLTLGNLKETTVLLSILGFTIMIVLQAYRVRGQFYGEYLQ</sequence>
<evidence type="ECO:0000256" key="1">
    <source>
        <dbReference type="ARBA" id="ARBA00004127"/>
    </source>
</evidence>
<organism evidence="4 5">
    <name type="scientific">Methanosarcina thermophila (strain ATCC 43570 / DSM 1825 / OCM 12 / VKM B-1830 / TM-1)</name>
    <dbReference type="NCBI Taxonomy" id="523844"/>
    <lineage>
        <taxon>Archaea</taxon>
        <taxon>Methanobacteriati</taxon>
        <taxon>Methanobacteriota</taxon>
        <taxon>Stenosarchaea group</taxon>
        <taxon>Methanomicrobia</taxon>
        <taxon>Methanosarcinales</taxon>
        <taxon>Methanosarcinaceae</taxon>
        <taxon>Methanosarcina</taxon>
    </lineage>
</organism>
<dbReference type="GO" id="GO:0005886">
    <property type="term" value="C:plasma membrane"/>
    <property type="evidence" value="ECO:0007669"/>
    <property type="project" value="TreeGrafter"/>
</dbReference>
<dbReference type="KEGG" id="mthr:MSTHT_1508"/>
<evidence type="ECO:0000256" key="3">
    <source>
        <dbReference type="SAM" id="Phobius"/>
    </source>
</evidence>
<dbReference type="EMBL" id="CP009501">
    <property type="protein sequence ID" value="AKB13266.1"/>
    <property type="molecule type" value="Genomic_DNA"/>
</dbReference>
<protein>
    <submittedName>
        <fullName evidence="4">Xanthine/uracil/thiamine/ascorbate permease family protein</fullName>
    </submittedName>
</protein>
<comment type="subcellular location">
    <subcellularLocation>
        <location evidence="1">Endomembrane system</location>
        <topology evidence="1">Multi-pass membrane protein</topology>
    </subcellularLocation>
</comment>
<dbReference type="PANTHER" id="PTHR43337:SF1">
    <property type="entry name" value="XANTHINE_URACIL PERMEASE C887.17-RELATED"/>
    <property type="match status" value="1"/>
</dbReference>
<dbReference type="GO" id="GO:0012505">
    <property type="term" value="C:endomembrane system"/>
    <property type="evidence" value="ECO:0007669"/>
    <property type="project" value="UniProtKB-SubCell"/>
</dbReference>
<keyword evidence="3" id="KW-0472">Membrane</keyword>
<name>A0A0E3KYY1_METTT</name>
<evidence type="ECO:0000313" key="4">
    <source>
        <dbReference type="EMBL" id="AKB13266.1"/>
    </source>
</evidence>
<reference evidence="4 5" key="1">
    <citation type="submission" date="2014-07" db="EMBL/GenBank/DDBJ databases">
        <title>Methanogenic archaea and the global carbon cycle.</title>
        <authorList>
            <person name="Henriksen J.R."/>
            <person name="Luke J."/>
            <person name="Reinhart S."/>
            <person name="Benedict M.N."/>
            <person name="Youngblut N.D."/>
            <person name="Metcalf M.E."/>
            <person name="Whitaker R.J."/>
            <person name="Metcalf W.W."/>
        </authorList>
    </citation>
    <scope>NUCLEOTIDE SEQUENCE [LARGE SCALE GENOMIC DNA]</scope>
    <source>
        <strain evidence="5">ATCC 43570 / DSM 1825 / OCM 12 / VKM B-1830 / TM-1</strain>
    </source>
</reference>
<dbReference type="AlphaFoldDB" id="A0A0E3KYY1"/>
<feature type="transmembrane region" description="Helical" evidence="3">
    <location>
        <begin position="20"/>
        <end position="41"/>
    </location>
</feature>
<gene>
    <name evidence="4" type="ORF">MSTHT_1508</name>
</gene>
<dbReference type="Proteomes" id="UP000066529">
    <property type="component" value="Chromosome"/>
</dbReference>
<dbReference type="GeneID" id="67188936"/>
<keyword evidence="2" id="KW-0813">Transport</keyword>